<reference evidence="1" key="1">
    <citation type="submission" date="2016-01" db="EMBL/GenBank/DDBJ databases">
        <authorList>
            <person name="Mcilroy J.S."/>
            <person name="Karst M S."/>
            <person name="Albertsen M."/>
        </authorList>
    </citation>
    <scope>NUCLEOTIDE SEQUENCE</scope>
    <source>
        <strain evidence="1">Cfx-K</strain>
    </source>
</reference>
<organism evidence="1 2">
    <name type="scientific">Candidatus Promineifilum breve</name>
    <dbReference type="NCBI Taxonomy" id="1806508"/>
    <lineage>
        <taxon>Bacteria</taxon>
        <taxon>Bacillati</taxon>
        <taxon>Chloroflexota</taxon>
        <taxon>Ardenticatenia</taxon>
        <taxon>Candidatus Promineifilales</taxon>
        <taxon>Candidatus Promineifilaceae</taxon>
        <taxon>Candidatus Promineifilum</taxon>
    </lineage>
</organism>
<protein>
    <submittedName>
        <fullName evidence="1">Uncharacterized protein</fullName>
    </submittedName>
</protein>
<sequence>MEELINRLTELTNIIDLLRGRL</sequence>
<name>A0A160SYM6_9CHLR</name>
<proteinExistence type="predicted"/>
<dbReference type="KEGG" id="pbf:CFX0092_A0723"/>
<dbReference type="AlphaFoldDB" id="A0A160SYM6"/>
<gene>
    <name evidence="1" type="ORF">CFX0092_A0723</name>
</gene>
<dbReference type="Proteomes" id="UP000215027">
    <property type="component" value="Chromosome I"/>
</dbReference>
<evidence type="ECO:0000313" key="2">
    <source>
        <dbReference type="Proteomes" id="UP000215027"/>
    </source>
</evidence>
<keyword evidence="2" id="KW-1185">Reference proteome</keyword>
<dbReference type="EMBL" id="LN890655">
    <property type="protein sequence ID" value="CUS02601.2"/>
    <property type="molecule type" value="Genomic_DNA"/>
</dbReference>
<accession>A0A160SYM6</accession>
<evidence type="ECO:0000313" key="1">
    <source>
        <dbReference type="EMBL" id="CUS02601.2"/>
    </source>
</evidence>